<protein>
    <submittedName>
        <fullName evidence="1">Carboxypeptidase-like regulatory domain-containing protein</fullName>
    </submittedName>
</protein>
<evidence type="ECO:0000313" key="1">
    <source>
        <dbReference type="EMBL" id="MFD2823021.1"/>
    </source>
</evidence>
<sequence length="240" mass="27348">MITGKIASKSKDVEGITLYNTTSKKGTITNHEGLFFIEAAIGDSVEISALLYEQITIVIDAETIKNKKLTIQLVEEVNTLDEVLILTHDLTGDLTTDIDNVEPLNLISFNGINTDNIAPGDIRMTKPDNPFMKQGQFYNGLNIIELLKLFGVKFKKKKKRSYIEVQKMKASEMLDLADKYSPSFMVENFKIPKEKLELFYAFCYHQNFDNNLLKTENEVALIEFLVKKSKMFLNTLDEEN</sequence>
<comment type="caution">
    <text evidence="1">The sequence shown here is derived from an EMBL/GenBank/DDBJ whole genome shotgun (WGS) entry which is preliminary data.</text>
</comment>
<gene>
    <name evidence="1" type="ORF">ACFS5M_05035</name>
</gene>
<dbReference type="SUPFAM" id="SSF49464">
    <property type="entry name" value="Carboxypeptidase regulatory domain-like"/>
    <property type="match status" value="1"/>
</dbReference>
<dbReference type="InterPro" id="IPR008969">
    <property type="entry name" value="CarboxyPept-like_regulatory"/>
</dbReference>
<dbReference type="RefSeq" id="WP_183486423.1">
    <property type="nucleotide sequence ID" value="NZ_JBHUOV010000001.1"/>
</dbReference>
<dbReference type="Proteomes" id="UP001597533">
    <property type="component" value="Unassembled WGS sequence"/>
</dbReference>
<proteinExistence type="predicted"/>
<evidence type="ECO:0000313" key="2">
    <source>
        <dbReference type="Proteomes" id="UP001597533"/>
    </source>
</evidence>
<dbReference type="EMBL" id="JBHUOV010000001">
    <property type="protein sequence ID" value="MFD2823021.1"/>
    <property type="molecule type" value="Genomic_DNA"/>
</dbReference>
<organism evidence="1 2">
    <name type="scientific">Lacinutrix iliipiscaria</name>
    <dbReference type="NCBI Taxonomy" id="1230532"/>
    <lineage>
        <taxon>Bacteria</taxon>
        <taxon>Pseudomonadati</taxon>
        <taxon>Bacteroidota</taxon>
        <taxon>Flavobacteriia</taxon>
        <taxon>Flavobacteriales</taxon>
        <taxon>Flavobacteriaceae</taxon>
        <taxon>Lacinutrix</taxon>
    </lineage>
</organism>
<keyword evidence="2" id="KW-1185">Reference proteome</keyword>
<dbReference type="Pfam" id="PF13715">
    <property type="entry name" value="CarbopepD_reg_2"/>
    <property type="match status" value="1"/>
</dbReference>
<name>A0ABW5WL92_9FLAO</name>
<accession>A0ABW5WL92</accession>
<reference evidence="2" key="1">
    <citation type="journal article" date="2019" name="Int. J. Syst. Evol. Microbiol.">
        <title>The Global Catalogue of Microorganisms (GCM) 10K type strain sequencing project: providing services to taxonomists for standard genome sequencing and annotation.</title>
        <authorList>
            <consortium name="The Broad Institute Genomics Platform"/>
            <consortium name="The Broad Institute Genome Sequencing Center for Infectious Disease"/>
            <person name="Wu L."/>
            <person name="Ma J."/>
        </authorList>
    </citation>
    <scope>NUCLEOTIDE SEQUENCE [LARGE SCALE GENOMIC DNA]</scope>
    <source>
        <strain evidence="2">KCTC 32141</strain>
    </source>
</reference>